<accession>B6GC32</accession>
<dbReference type="SUPFAM" id="SSF63999">
    <property type="entry name" value="Thiamin pyrophosphokinase, catalytic domain"/>
    <property type="match status" value="1"/>
</dbReference>
<dbReference type="Gene3D" id="3.40.50.10240">
    <property type="entry name" value="Thiamin pyrophosphokinase, catalytic domain"/>
    <property type="match status" value="1"/>
</dbReference>
<dbReference type="OrthoDB" id="9797743at2"/>
<keyword evidence="2" id="KW-0547">Nucleotide-binding</keyword>
<protein>
    <recommendedName>
        <fullName evidence="5">Thiamine diphosphokinase</fullName>
        <ecNumber evidence="5">2.7.6.2</ecNumber>
    </recommendedName>
</protein>
<dbReference type="AlphaFoldDB" id="B6GC32"/>
<dbReference type="Proteomes" id="UP000003560">
    <property type="component" value="Unassembled WGS sequence"/>
</dbReference>
<dbReference type="GO" id="GO:0006772">
    <property type="term" value="P:thiamine metabolic process"/>
    <property type="evidence" value="ECO:0007669"/>
    <property type="project" value="UniProtKB-UniRule"/>
</dbReference>
<evidence type="ECO:0000256" key="2">
    <source>
        <dbReference type="ARBA" id="ARBA00022741"/>
    </source>
</evidence>
<dbReference type="GO" id="GO:0030975">
    <property type="term" value="F:thiamine binding"/>
    <property type="evidence" value="ECO:0007669"/>
    <property type="project" value="InterPro"/>
</dbReference>
<dbReference type="eggNOG" id="COG1564">
    <property type="taxonomic scope" value="Bacteria"/>
</dbReference>
<dbReference type="PANTHER" id="PTHR41299:SF1">
    <property type="entry name" value="THIAMINE PYROPHOSPHOKINASE"/>
    <property type="match status" value="1"/>
</dbReference>
<dbReference type="NCBIfam" id="TIGR01378">
    <property type="entry name" value="thi_PPkinase"/>
    <property type="match status" value="1"/>
</dbReference>
<evidence type="ECO:0000256" key="1">
    <source>
        <dbReference type="ARBA" id="ARBA00022679"/>
    </source>
</evidence>
<dbReference type="CDD" id="cd07995">
    <property type="entry name" value="TPK"/>
    <property type="match status" value="1"/>
</dbReference>
<dbReference type="GO" id="GO:0009229">
    <property type="term" value="P:thiamine diphosphate biosynthetic process"/>
    <property type="evidence" value="ECO:0007669"/>
    <property type="project" value="InterPro"/>
</dbReference>
<proteinExistence type="predicted"/>
<feature type="domain" description="Thiamin pyrophosphokinase thiamin-binding" evidence="6">
    <location>
        <begin position="168"/>
        <end position="225"/>
    </location>
</feature>
<dbReference type="EMBL" id="ABXJ01000087">
    <property type="protein sequence ID" value="EEA90163.1"/>
    <property type="molecule type" value="Genomic_DNA"/>
</dbReference>
<dbReference type="InterPro" id="IPR053149">
    <property type="entry name" value="TPK"/>
</dbReference>
<evidence type="ECO:0000313" key="7">
    <source>
        <dbReference type="EMBL" id="EEA90163.1"/>
    </source>
</evidence>
<dbReference type="EC" id="2.7.6.2" evidence="5"/>
<evidence type="ECO:0000256" key="3">
    <source>
        <dbReference type="ARBA" id="ARBA00022777"/>
    </source>
</evidence>
<dbReference type="InterPro" id="IPR006282">
    <property type="entry name" value="Thi_PPkinase"/>
</dbReference>
<dbReference type="InterPro" id="IPR036759">
    <property type="entry name" value="TPK_catalytic_sf"/>
</dbReference>
<reference evidence="7 8" key="2">
    <citation type="submission" date="2008-10" db="EMBL/GenBank/DDBJ databases">
        <authorList>
            <person name="Fulton L."/>
            <person name="Clifton S."/>
            <person name="Fulton B."/>
            <person name="Xu J."/>
            <person name="Minx P."/>
            <person name="Pepin K.H."/>
            <person name="Johnson M."/>
            <person name="Thiruvilangam P."/>
            <person name="Bhonagiri V."/>
            <person name="Nash W.E."/>
            <person name="Mardis E.R."/>
            <person name="Wilson R.K."/>
        </authorList>
    </citation>
    <scope>NUCLEOTIDE SEQUENCE [LARGE SCALE GENOMIC DNA]</scope>
    <source>
        <strain evidence="7 8">DSM 13279</strain>
    </source>
</reference>
<name>B6GC32_9ACTN</name>
<evidence type="ECO:0000256" key="5">
    <source>
        <dbReference type="NCBIfam" id="TIGR01378"/>
    </source>
</evidence>
<dbReference type="Pfam" id="PF04265">
    <property type="entry name" value="TPK_B1_binding"/>
    <property type="match status" value="1"/>
</dbReference>
<reference evidence="7 8" key="1">
    <citation type="submission" date="2008-10" db="EMBL/GenBank/DDBJ databases">
        <title>Draft genome sequence of Collinsella stercoris (DSM 13279).</title>
        <authorList>
            <person name="Sudarsanam P."/>
            <person name="Ley R."/>
            <person name="Guruge J."/>
            <person name="Turnbaugh P.J."/>
            <person name="Mahowald M."/>
            <person name="Liep D."/>
            <person name="Gordon J."/>
        </authorList>
    </citation>
    <scope>NUCLEOTIDE SEQUENCE [LARGE SCALE GENOMIC DNA]</scope>
    <source>
        <strain evidence="7 8">DSM 13279</strain>
    </source>
</reference>
<sequence>MGVRFAPQVEGDDAPYTLVVGGSPVVLDAAALALLARGCPRVVAVDRGLDALIDAGVTCDLFCGDADSVGARGQSLVDRALTGDSGFIRDVERYDPRKDFTDLALALRAVRERWGDVPLLCTSLSGGRTDHELAALGCLLSWRGRIAWEEPSFSGRLLRSGDAWDLTGLAGSTFSFVCLSPEASLSERGMAWPLDHRRVRLLEDLGISNVLRDDAVIACHEGSVMAFCLHSAE</sequence>
<comment type="caution">
    <text evidence="7">The sequence shown here is derived from an EMBL/GenBank/DDBJ whole genome shotgun (WGS) entry which is preliminary data.</text>
</comment>
<organism evidence="7 8">
    <name type="scientific">Collinsella stercoris DSM 13279</name>
    <dbReference type="NCBI Taxonomy" id="445975"/>
    <lineage>
        <taxon>Bacteria</taxon>
        <taxon>Bacillati</taxon>
        <taxon>Actinomycetota</taxon>
        <taxon>Coriobacteriia</taxon>
        <taxon>Coriobacteriales</taxon>
        <taxon>Coriobacteriaceae</taxon>
        <taxon>Collinsella</taxon>
    </lineage>
</organism>
<dbReference type="InterPro" id="IPR007371">
    <property type="entry name" value="TPK_catalytic"/>
</dbReference>
<keyword evidence="4" id="KW-0067">ATP-binding</keyword>
<keyword evidence="1 7" id="KW-0808">Transferase</keyword>
<evidence type="ECO:0000313" key="8">
    <source>
        <dbReference type="Proteomes" id="UP000003560"/>
    </source>
</evidence>
<dbReference type="Pfam" id="PF04263">
    <property type="entry name" value="TPK_catalytic"/>
    <property type="match status" value="1"/>
</dbReference>
<dbReference type="HOGENOM" id="CLU_044237_1_1_11"/>
<keyword evidence="8" id="KW-1185">Reference proteome</keyword>
<evidence type="ECO:0000259" key="6">
    <source>
        <dbReference type="SMART" id="SM00983"/>
    </source>
</evidence>
<dbReference type="GeneID" id="98003357"/>
<dbReference type="InterPro" id="IPR007373">
    <property type="entry name" value="Thiamin_PyroPKinase_B1-bd"/>
</dbReference>
<dbReference type="PANTHER" id="PTHR41299">
    <property type="entry name" value="THIAMINE PYROPHOSPHOKINASE"/>
    <property type="match status" value="1"/>
</dbReference>
<dbReference type="STRING" id="445975.COLSTE_01652"/>
<gene>
    <name evidence="7" type="ORF">COLSTE_01652</name>
</gene>
<dbReference type="SMART" id="SM00983">
    <property type="entry name" value="TPK_B1_binding"/>
    <property type="match status" value="1"/>
</dbReference>
<dbReference type="GO" id="GO:0016301">
    <property type="term" value="F:kinase activity"/>
    <property type="evidence" value="ECO:0007669"/>
    <property type="project" value="UniProtKB-KW"/>
</dbReference>
<dbReference type="GO" id="GO:0005524">
    <property type="term" value="F:ATP binding"/>
    <property type="evidence" value="ECO:0007669"/>
    <property type="project" value="UniProtKB-KW"/>
</dbReference>
<dbReference type="GO" id="GO:0004788">
    <property type="term" value="F:thiamine diphosphokinase activity"/>
    <property type="evidence" value="ECO:0007669"/>
    <property type="project" value="UniProtKB-UniRule"/>
</dbReference>
<evidence type="ECO:0000256" key="4">
    <source>
        <dbReference type="ARBA" id="ARBA00022840"/>
    </source>
</evidence>
<keyword evidence="3 7" id="KW-0418">Kinase</keyword>
<dbReference type="RefSeq" id="WP_006721285.1">
    <property type="nucleotide sequence ID" value="NZ_CP085935.1"/>
</dbReference>